<dbReference type="InterPro" id="IPR036259">
    <property type="entry name" value="MFS_trans_sf"/>
</dbReference>
<dbReference type="GO" id="GO:0022857">
    <property type="term" value="F:transmembrane transporter activity"/>
    <property type="evidence" value="ECO:0007669"/>
    <property type="project" value="InterPro"/>
</dbReference>
<dbReference type="PROSITE" id="PS50850">
    <property type="entry name" value="MFS"/>
    <property type="match status" value="1"/>
</dbReference>
<name>A0A8H7SGU2_9FUNG</name>
<dbReference type="Pfam" id="PF07690">
    <property type="entry name" value="MFS_1"/>
    <property type="match status" value="1"/>
</dbReference>
<accession>A0A8H7SGU2</accession>
<evidence type="ECO:0000256" key="4">
    <source>
        <dbReference type="ARBA" id="ARBA00022989"/>
    </source>
</evidence>
<evidence type="ECO:0000256" key="5">
    <source>
        <dbReference type="ARBA" id="ARBA00023136"/>
    </source>
</evidence>
<dbReference type="PANTHER" id="PTHR43791:SF63">
    <property type="entry name" value="HIGH AFFINITY CYSTEINE TRANSPORTER"/>
    <property type="match status" value="1"/>
</dbReference>
<evidence type="ECO:0000313" key="9">
    <source>
        <dbReference type="Proteomes" id="UP000613177"/>
    </source>
</evidence>
<dbReference type="InterPro" id="IPR020846">
    <property type="entry name" value="MFS_dom"/>
</dbReference>
<feature type="transmembrane region" description="Helical" evidence="6">
    <location>
        <begin position="50"/>
        <end position="67"/>
    </location>
</feature>
<feature type="transmembrane region" description="Helical" evidence="6">
    <location>
        <begin position="374"/>
        <end position="393"/>
    </location>
</feature>
<keyword evidence="4 6" id="KW-1133">Transmembrane helix</keyword>
<dbReference type="InterPro" id="IPR011701">
    <property type="entry name" value="MFS"/>
</dbReference>
<feature type="transmembrane region" description="Helical" evidence="6">
    <location>
        <begin position="283"/>
        <end position="307"/>
    </location>
</feature>
<gene>
    <name evidence="8" type="ORF">INT48_004029</name>
</gene>
<feature type="transmembrane region" description="Helical" evidence="6">
    <location>
        <begin position="319"/>
        <end position="339"/>
    </location>
</feature>
<organism evidence="8 9">
    <name type="scientific">Thamnidium elegans</name>
    <dbReference type="NCBI Taxonomy" id="101142"/>
    <lineage>
        <taxon>Eukaryota</taxon>
        <taxon>Fungi</taxon>
        <taxon>Fungi incertae sedis</taxon>
        <taxon>Mucoromycota</taxon>
        <taxon>Mucoromycotina</taxon>
        <taxon>Mucoromycetes</taxon>
        <taxon>Mucorales</taxon>
        <taxon>Mucorineae</taxon>
        <taxon>Mucoraceae</taxon>
        <taxon>Thamnidium</taxon>
    </lineage>
</organism>
<evidence type="ECO:0000256" key="6">
    <source>
        <dbReference type="SAM" id="Phobius"/>
    </source>
</evidence>
<dbReference type="Proteomes" id="UP000613177">
    <property type="component" value="Unassembled WGS sequence"/>
</dbReference>
<comment type="caution">
    <text evidence="8">The sequence shown here is derived from an EMBL/GenBank/DDBJ whole genome shotgun (WGS) entry which is preliminary data.</text>
</comment>
<dbReference type="AlphaFoldDB" id="A0A8H7SGU2"/>
<feature type="transmembrane region" description="Helical" evidence="6">
    <location>
        <begin position="433"/>
        <end position="454"/>
    </location>
</feature>
<keyword evidence="3 6" id="KW-0812">Transmembrane</keyword>
<dbReference type="PANTHER" id="PTHR43791">
    <property type="entry name" value="PERMEASE-RELATED"/>
    <property type="match status" value="1"/>
</dbReference>
<evidence type="ECO:0000256" key="1">
    <source>
        <dbReference type="ARBA" id="ARBA00004141"/>
    </source>
</evidence>
<evidence type="ECO:0000256" key="2">
    <source>
        <dbReference type="ARBA" id="ARBA00022448"/>
    </source>
</evidence>
<proteinExistence type="predicted"/>
<reference evidence="8" key="1">
    <citation type="submission" date="2021-01" db="EMBL/GenBank/DDBJ databases">
        <title>Metabolic potential, ecology and presence of endohyphal bacteria is reflected in genomic diversity of Mucoromycotina.</title>
        <authorList>
            <person name="Muszewska A."/>
            <person name="Okrasinska A."/>
            <person name="Steczkiewicz K."/>
            <person name="Drgas O."/>
            <person name="Orlowska M."/>
            <person name="Perlinska-Lenart U."/>
            <person name="Aleksandrzak-Piekarczyk T."/>
            <person name="Szatraj K."/>
            <person name="Zielenkiewicz U."/>
            <person name="Pilsyk S."/>
            <person name="Malc E."/>
            <person name="Mieczkowski P."/>
            <person name="Kruszewska J.S."/>
            <person name="Biernat P."/>
            <person name="Pawlowska J."/>
        </authorList>
    </citation>
    <scope>NUCLEOTIDE SEQUENCE</scope>
    <source>
        <strain evidence="8">WA0000018081</strain>
    </source>
</reference>
<keyword evidence="9" id="KW-1185">Reference proteome</keyword>
<feature type="transmembrane region" description="Helical" evidence="6">
    <location>
        <begin position="217"/>
        <end position="235"/>
    </location>
</feature>
<feature type="transmembrane region" description="Helical" evidence="6">
    <location>
        <begin position="183"/>
        <end position="205"/>
    </location>
</feature>
<evidence type="ECO:0000313" key="8">
    <source>
        <dbReference type="EMBL" id="KAG2230159.1"/>
    </source>
</evidence>
<dbReference type="EMBL" id="JAEPRE010000219">
    <property type="protein sequence ID" value="KAG2230159.1"/>
    <property type="molecule type" value="Genomic_DNA"/>
</dbReference>
<dbReference type="GO" id="GO:0016020">
    <property type="term" value="C:membrane"/>
    <property type="evidence" value="ECO:0007669"/>
    <property type="project" value="UniProtKB-SubCell"/>
</dbReference>
<feature type="transmembrane region" description="Helical" evidence="6">
    <location>
        <begin position="150"/>
        <end position="171"/>
    </location>
</feature>
<protein>
    <recommendedName>
        <fullName evidence="7">Major facilitator superfamily (MFS) profile domain-containing protein</fullName>
    </recommendedName>
</protein>
<feature type="transmembrane region" description="Helical" evidence="6">
    <location>
        <begin position="405"/>
        <end position="427"/>
    </location>
</feature>
<evidence type="ECO:0000259" key="7">
    <source>
        <dbReference type="PROSITE" id="PS50850"/>
    </source>
</evidence>
<keyword evidence="2" id="KW-0813">Transport</keyword>
<feature type="transmembrane region" description="Helical" evidence="6">
    <location>
        <begin position="125"/>
        <end position="144"/>
    </location>
</feature>
<dbReference type="SUPFAM" id="SSF103473">
    <property type="entry name" value="MFS general substrate transporter"/>
    <property type="match status" value="1"/>
</dbReference>
<feature type="transmembrane region" description="Helical" evidence="6">
    <location>
        <begin position="91"/>
        <end position="113"/>
    </location>
</feature>
<feature type="domain" description="Major facilitator superfamily (MFS) profile" evidence="7">
    <location>
        <begin position="54"/>
        <end position="459"/>
    </location>
</feature>
<feature type="transmembrane region" description="Helical" evidence="6">
    <location>
        <begin position="346"/>
        <end position="368"/>
    </location>
</feature>
<dbReference type="Gene3D" id="1.20.1250.20">
    <property type="entry name" value="MFS general substrate transporter like domains"/>
    <property type="match status" value="2"/>
</dbReference>
<keyword evidence="5 6" id="KW-0472">Membrane</keyword>
<comment type="subcellular location">
    <subcellularLocation>
        <location evidence="1">Membrane</location>
        <topology evidence="1">Multi-pass membrane protein</topology>
    </subcellularLocation>
</comment>
<sequence length="493" mass="55483">MEKIQVTHGETVIAEKSSMNFSTESNEEFSSDHRGPFEKSLEEKKLVNKINWTLLPFVGAIVFIQFIDKTTLSTSVMLNMLEDTHVSKDQYGWLGSVFYIGFIAFQIPNSYLLQKFRISRYLGTLLVLWGIVMCLTSLCTNFIQLAVCRVLLGLFEAGTYPSLLIIINSVYRRSEQSAAFGFLWLSNGSGTMVGSACSFGISHINHALGIASWKWPYIIWGALTIVFGFISFFFLPDTPTSFMFRLTEEEKEIVKERVQDNGVTRVYDFKKHHIYEALNEPRLWLICFSTLCNNLHTGGLVVFSTLLVEAFGFSKQHSILLQMPNGASTVLFSILAVVIARKTNQLYLGVAVSTTISLVGLILLVTLPEGTIKLVGFLLAWAMNGTAVMLLTITGANVAGYTKKLFYNGMNMIFYTLGNFIGPLLMFEREAPLYKTGMTVYCVANGAILIMLFLNRQYMARLNRIKLTNPNDEVSQASDDLTDRENKKFIYRL</sequence>
<evidence type="ECO:0000256" key="3">
    <source>
        <dbReference type="ARBA" id="ARBA00022692"/>
    </source>
</evidence>